<dbReference type="EMBL" id="CM026432">
    <property type="protein sequence ID" value="KAG0556485.1"/>
    <property type="molecule type" value="Genomic_DNA"/>
</dbReference>
<evidence type="ECO:0000256" key="1">
    <source>
        <dbReference type="SAM" id="MobiDB-lite"/>
    </source>
</evidence>
<proteinExistence type="predicted"/>
<organism evidence="2 3">
    <name type="scientific">Ceratodon purpureus</name>
    <name type="common">Fire moss</name>
    <name type="synonym">Dicranum purpureum</name>
    <dbReference type="NCBI Taxonomy" id="3225"/>
    <lineage>
        <taxon>Eukaryota</taxon>
        <taxon>Viridiplantae</taxon>
        <taxon>Streptophyta</taxon>
        <taxon>Embryophyta</taxon>
        <taxon>Bryophyta</taxon>
        <taxon>Bryophytina</taxon>
        <taxon>Bryopsida</taxon>
        <taxon>Dicranidae</taxon>
        <taxon>Pseudoditrichales</taxon>
        <taxon>Ditrichaceae</taxon>
        <taxon>Ceratodon</taxon>
    </lineage>
</organism>
<comment type="caution">
    <text evidence="2">The sequence shown here is derived from an EMBL/GenBank/DDBJ whole genome shotgun (WGS) entry which is preliminary data.</text>
</comment>
<feature type="compositionally biased region" description="Polar residues" evidence="1">
    <location>
        <begin position="15"/>
        <end position="33"/>
    </location>
</feature>
<sequence>MTPIPHLLKKAKFSISRSSSTPSENLPLTSSFQPRRPQRKLAPAREWTAPATTRRSEWAQEPALAPSQPIPWWRPPRPRRRRLSSQLTKLKPFQQSGLTRTREGVIRNVMKRGEVQWREGDAVLRAVRSDQASRAAMARDAAQPGRQLWRAAAKLLRSPLGM</sequence>
<dbReference type="AlphaFoldDB" id="A0A8T0GCM8"/>
<protein>
    <submittedName>
        <fullName evidence="2">Uncharacterized protein</fullName>
    </submittedName>
</protein>
<evidence type="ECO:0000313" key="3">
    <source>
        <dbReference type="Proteomes" id="UP000822688"/>
    </source>
</evidence>
<name>A0A8T0GCM8_CERPU</name>
<gene>
    <name evidence="2" type="ORF">KC19_11G057100</name>
</gene>
<feature type="region of interest" description="Disordered" evidence="1">
    <location>
        <begin position="1"/>
        <end position="82"/>
    </location>
</feature>
<dbReference type="Proteomes" id="UP000822688">
    <property type="component" value="Chromosome 11"/>
</dbReference>
<keyword evidence="3" id="KW-1185">Reference proteome</keyword>
<evidence type="ECO:0000313" key="2">
    <source>
        <dbReference type="EMBL" id="KAG0556485.1"/>
    </source>
</evidence>
<reference evidence="2 3" key="1">
    <citation type="submission" date="2020-06" db="EMBL/GenBank/DDBJ databases">
        <title>WGS assembly of Ceratodon purpureus strain R40.</title>
        <authorList>
            <person name="Carey S.B."/>
            <person name="Jenkins J."/>
            <person name="Shu S."/>
            <person name="Lovell J.T."/>
            <person name="Sreedasyam A."/>
            <person name="Maumus F."/>
            <person name="Tiley G.P."/>
            <person name="Fernandez-Pozo N."/>
            <person name="Barry K."/>
            <person name="Chen C."/>
            <person name="Wang M."/>
            <person name="Lipzen A."/>
            <person name="Daum C."/>
            <person name="Saski C.A."/>
            <person name="Payton A.C."/>
            <person name="Mcbreen J.C."/>
            <person name="Conrad R.E."/>
            <person name="Kollar L.M."/>
            <person name="Olsson S."/>
            <person name="Huttunen S."/>
            <person name="Landis J.B."/>
            <person name="Wickett N.J."/>
            <person name="Johnson M.G."/>
            <person name="Rensing S.A."/>
            <person name="Grimwood J."/>
            <person name="Schmutz J."/>
            <person name="Mcdaniel S.F."/>
        </authorList>
    </citation>
    <scope>NUCLEOTIDE SEQUENCE [LARGE SCALE GENOMIC DNA]</scope>
    <source>
        <strain evidence="2 3">R40</strain>
    </source>
</reference>
<accession>A0A8T0GCM8</accession>